<dbReference type="HAMAP" id="MF_00074">
    <property type="entry name" value="16SrRNA_methyltr_G"/>
    <property type="match status" value="1"/>
</dbReference>
<dbReference type="Gene3D" id="3.40.50.150">
    <property type="entry name" value="Vaccinia Virus protein VP39"/>
    <property type="match status" value="1"/>
</dbReference>
<feature type="binding site" evidence="6">
    <location>
        <position position="152"/>
    </location>
    <ligand>
        <name>S-adenosyl-L-methionine</name>
        <dbReference type="ChEBI" id="CHEBI:59789"/>
    </ligand>
</feature>
<dbReference type="GO" id="GO:0005829">
    <property type="term" value="C:cytosol"/>
    <property type="evidence" value="ECO:0007669"/>
    <property type="project" value="TreeGrafter"/>
</dbReference>
<evidence type="ECO:0000256" key="3">
    <source>
        <dbReference type="ARBA" id="ARBA00022603"/>
    </source>
</evidence>
<keyword evidence="4 6" id="KW-0808">Transferase</keyword>
<comment type="similarity">
    <text evidence="6">Belongs to the methyltransferase superfamily. RNA methyltransferase RsmG family.</text>
</comment>
<feature type="binding site" evidence="6">
    <location>
        <begin position="139"/>
        <end position="140"/>
    </location>
    <ligand>
        <name>S-adenosyl-L-methionine</name>
        <dbReference type="ChEBI" id="CHEBI:59789"/>
    </ligand>
</feature>
<keyword evidence="2 6" id="KW-0698">rRNA processing</keyword>
<gene>
    <name evidence="6" type="primary">rsmG</name>
    <name evidence="7" type="ORF">SPIRO4BDMA_40745</name>
</gene>
<name>A0A3P3XQP3_9SPIR</name>
<accession>A0A3P3XQP3</accession>
<evidence type="ECO:0000256" key="1">
    <source>
        <dbReference type="ARBA" id="ARBA00022490"/>
    </source>
</evidence>
<dbReference type="InterPro" id="IPR003682">
    <property type="entry name" value="rRNA_ssu_MeTfrase_G"/>
</dbReference>
<dbReference type="CDD" id="cd02440">
    <property type="entry name" value="AdoMet_MTases"/>
    <property type="match status" value="1"/>
</dbReference>
<dbReference type="Pfam" id="PF02527">
    <property type="entry name" value="GidB"/>
    <property type="match status" value="1"/>
</dbReference>
<dbReference type="NCBIfam" id="TIGR00138">
    <property type="entry name" value="rsmG_gidB"/>
    <property type="match status" value="1"/>
</dbReference>
<feature type="binding site" evidence="6">
    <location>
        <position position="93"/>
    </location>
    <ligand>
        <name>S-adenosyl-L-methionine</name>
        <dbReference type="ChEBI" id="CHEBI:59789"/>
    </ligand>
</feature>
<dbReference type="AlphaFoldDB" id="A0A3P3XQP3"/>
<protein>
    <recommendedName>
        <fullName evidence="6">Ribosomal RNA small subunit methyltransferase G</fullName>
        <ecNumber evidence="6">2.1.1.-</ecNumber>
    </recommendedName>
    <alternativeName>
        <fullName evidence="6">16S rRNA 7-methylguanosine methyltransferase</fullName>
        <shortName evidence="6">16S rRNA m7G methyltransferase</shortName>
    </alternativeName>
</protein>
<keyword evidence="5 6" id="KW-0949">S-adenosyl-L-methionine</keyword>
<dbReference type="PANTHER" id="PTHR31760">
    <property type="entry name" value="S-ADENOSYL-L-METHIONINE-DEPENDENT METHYLTRANSFERASES SUPERFAMILY PROTEIN"/>
    <property type="match status" value="1"/>
</dbReference>
<dbReference type="GO" id="GO:0070043">
    <property type="term" value="F:rRNA (guanine-N7-)-methyltransferase activity"/>
    <property type="evidence" value="ECO:0007669"/>
    <property type="project" value="UniProtKB-UniRule"/>
</dbReference>
<reference evidence="7" key="1">
    <citation type="submission" date="2017-02" db="EMBL/GenBank/DDBJ databases">
        <authorList>
            <person name="Regsiter A."/>
            <person name="William W."/>
        </authorList>
    </citation>
    <scope>NUCLEOTIDE SEQUENCE</scope>
    <source>
        <strain evidence="7">BdmA 4</strain>
    </source>
</reference>
<dbReference type="SUPFAM" id="SSF53335">
    <property type="entry name" value="S-adenosyl-L-methionine-dependent methyltransferases"/>
    <property type="match status" value="1"/>
</dbReference>
<feature type="binding site" evidence="6">
    <location>
        <position position="88"/>
    </location>
    <ligand>
        <name>S-adenosyl-L-methionine</name>
        <dbReference type="ChEBI" id="CHEBI:59789"/>
    </ligand>
</feature>
<evidence type="ECO:0000256" key="2">
    <source>
        <dbReference type="ARBA" id="ARBA00022552"/>
    </source>
</evidence>
<sequence length="229" mass="25611">MNHEQLLARGLAALDFDVSSGISETLSRYLDELERWNPLYGLVNAEGEDLVIKHVLDSLAPWRVLEELFADIESPVAQAGEVRVADIGTGAGFPGIPLSIAFPEHPFILIERLEKRARFLENIVVLLKLDNVEIRQSTVENEHEPLQCVVFRALKPFGDRRVFRSIWKKIQPGGALCAYKGRIMHAKLELAELSDDPVLGGLVANARIVPVWVPFLEEERCVVIAKKVS</sequence>
<evidence type="ECO:0000256" key="4">
    <source>
        <dbReference type="ARBA" id="ARBA00022679"/>
    </source>
</evidence>
<evidence type="ECO:0000313" key="7">
    <source>
        <dbReference type="EMBL" id="SLM18173.1"/>
    </source>
</evidence>
<keyword evidence="1 6" id="KW-0963">Cytoplasm</keyword>
<comment type="function">
    <text evidence="6">Specifically methylates the N7 position of a guanine in 16S rRNA.</text>
</comment>
<dbReference type="EMBL" id="FWDO01000004">
    <property type="protein sequence ID" value="SLM18173.1"/>
    <property type="molecule type" value="Genomic_DNA"/>
</dbReference>
<comment type="subcellular location">
    <subcellularLocation>
        <location evidence="6">Cytoplasm</location>
    </subcellularLocation>
</comment>
<organism evidence="7">
    <name type="scientific">uncultured spirochete</name>
    <dbReference type="NCBI Taxonomy" id="156406"/>
    <lineage>
        <taxon>Bacteria</taxon>
        <taxon>Pseudomonadati</taxon>
        <taxon>Spirochaetota</taxon>
        <taxon>Spirochaetia</taxon>
        <taxon>Spirochaetales</taxon>
        <taxon>environmental samples</taxon>
    </lineage>
</organism>
<keyword evidence="3 6" id="KW-0489">Methyltransferase</keyword>
<comment type="caution">
    <text evidence="6">Lacks conserved residue(s) required for the propagation of feature annotation.</text>
</comment>
<dbReference type="PANTHER" id="PTHR31760:SF0">
    <property type="entry name" value="S-ADENOSYL-L-METHIONINE-DEPENDENT METHYLTRANSFERASES SUPERFAMILY PROTEIN"/>
    <property type="match status" value="1"/>
</dbReference>
<proteinExistence type="inferred from homology"/>
<dbReference type="EC" id="2.1.1.-" evidence="6"/>
<dbReference type="PIRSF" id="PIRSF003078">
    <property type="entry name" value="GidB"/>
    <property type="match status" value="1"/>
</dbReference>
<dbReference type="InterPro" id="IPR029063">
    <property type="entry name" value="SAM-dependent_MTases_sf"/>
</dbReference>
<evidence type="ECO:0000256" key="5">
    <source>
        <dbReference type="ARBA" id="ARBA00022691"/>
    </source>
</evidence>
<evidence type="ECO:0000256" key="6">
    <source>
        <dbReference type="HAMAP-Rule" id="MF_00074"/>
    </source>
</evidence>